<name>A0A7X2T0G7_9CLOT</name>
<evidence type="ECO:0000256" key="10">
    <source>
        <dbReference type="ARBA" id="ARBA00048793"/>
    </source>
</evidence>
<evidence type="ECO:0000256" key="8">
    <source>
        <dbReference type="ARBA" id="ARBA00023002"/>
    </source>
</evidence>
<comment type="similarity">
    <text evidence="3 11">Belongs to the ketopantoate reductase family.</text>
</comment>
<dbReference type="GO" id="GO:0008677">
    <property type="term" value="F:2-dehydropantoate 2-reductase activity"/>
    <property type="evidence" value="ECO:0007669"/>
    <property type="project" value="UniProtKB-EC"/>
</dbReference>
<dbReference type="InterPro" id="IPR013328">
    <property type="entry name" value="6PGD_dom2"/>
</dbReference>
<keyword evidence="8 11" id="KW-0560">Oxidoreductase</keyword>
<dbReference type="GO" id="GO:0050661">
    <property type="term" value="F:NADP binding"/>
    <property type="evidence" value="ECO:0007669"/>
    <property type="project" value="TreeGrafter"/>
</dbReference>
<dbReference type="GO" id="GO:0015940">
    <property type="term" value="P:pantothenate biosynthetic process"/>
    <property type="evidence" value="ECO:0007669"/>
    <property type="project" value="UniProtKB-UniPathway"/>
</dbReference>
<evidence type="ECO:0000313" key="15">
    <source>
        <dbReference type="Proteomes" id="UP000460287"/>
    </source>
</evidence>
<feature type="domain" description="Ketopantoate reductase N-terminal" evidence="12">
    <location>
        <begin position="3"/>
        <end position="148"/>
    </location>
</feature>
<comment type="pathway">
    <text evidence="2 11">Cofactor biosynthesis; (R)-pantothenate biosynthesis; (R)-pantoate from 3-methyl-2-oxobutanoate: step 2/2.</text>
</comment>
<gene>
    <name evidence="14" type="ORF">FYJ33_04025</name>
</gene>
<dbReference type="Proteomes" id="UP000460287">
    <property type="component" value="Unassembled WGS sequence"/>
</dbReference>
<evidence type="ECO:0000256" key="2">
    <source>
        <dbReference type="ARBA" id="ARBA00004994"/>
    </source>
</evidence>
<keyword evidence="7 11" id="KW-0521">NADP</keyword>
<protein>
    <recommendedName>
        <fullName evidence="5 11">2-dehydropantoate 2-reductase</fullName>
        <ecNumber evidence="4 11">1.1.1.169</ecNumber>
    </recommendedName>
    <alternativeName>
        <fullName evidence="9 11">Ketopantoate reductase</fullName>
    </alternativeName>
</protein>
<evidence type="ECO:0000259" key="12">
    <source>
        <dbReference type="Pfam" id="PF02558"/>
    </source>
</evidence>
<evidence type="ECO:0000256" key="7">
    <source>
        <dbReference type="ARBA" id="ARBA00022857"/>
    </source>
</evidence>
<dbReference type="EC" id="1.1.1.169" evidence="4 11"/>
<dbReference type="PANTHER" id="PTHR43765:SF2">
    <property type="entry name" value="2-DEHYDROPANTOATE 2-REDUCTASE"/>
    <property type="match status" value="1"/>
</dbReference>
<comment type="caution">
    <text evidence="14">The sequence shown here is derived from an EMBL/GenBank/DDBJ whole genome shotgun (WGS) entry which is preliminary data.</text>
</comment>
<dbReference type="InterPro" id="IPR003710">
    <property type="entry name" value="ApbA"/>
</dbReference>
<evidence type="ECO:0000256" key="4">
    <source>
        <dbReference type="ARBA" id="ARBA00013014"/>
    </source>
</evidence>
<dbReference type="Gene3D" id="3.40.50.720">
    <property type="entry name" value="NAD(P)-binding Rossmann-like Domain"/>
    <property type="match status" value="1"/>
</dbReference>
<dbReference type="EMBL" id="VULX01000003">
    <property type="protein sequence ID" value="MSR90601.1"/>
    <property type="molecule type" value="Genomic_DNA"/>
</dbReference>
<dbReference type="InterPro" id="IPR008927">
    <property type="entry name" value="6-PGluconate_DH-like_C_sf"/>
</dbReference>
<dbReference type="UniPathway" id="UPA00028">
    <property type="reaction ID" value="UER00004"/>
</dbReference>
<dbReference type="InterPro" id="IPR050838">
    <property type="entry name" value="Ketopantoate_reductase"/>
</dbReference>
<dbReference type="SUPFAM" id="SSF48179">
    <property type="entry name" value="6-phosphogluconate dehydrogenase C-terminal domain-like"/>
    <property type="match status" value="1"/>
</dbReference>
<dbReference type="AlphaFoldDB" id="A0A7X2T0G7"/>
<feature type="domain" description="Ketopantoate reductase C-terminal" evidence="13">
    <location>
        <begin position="175"/>
        <end position="299"/>
    </location>
</feature>
<evidence type="ECO:0000256" key="1">
    <source>
        <dbReference type="ARBA" id="ARBA00002919"/>
    </source>
</evidence>
<dbReference type="Pfam" id="PF08546">
    <property type="entry name" value="ApbA_C"/>
    <property type="match status" value="1"/>
</dbReference>
<organism evidence="14 15">
    <name type="scientific">Inconstantimicrobium porci</name>
    <dbReference type="NCBI Taxonomy" id="2652291"/>
    <lineage>
        <taxon>Bacteria</taxon>
        <taxon>Bacillati</taxon>
        <taxon>Bacillota</taxon>
        <taxon>Clostridia</taxon>
        <taxon>Eubacteriales</taxon>
        <taxon>Clostridiaceae</taxon>
        <taxon>Inconstantimicrobium</taxon>
    </lineage>
</organism>
<dbReference type="RefSeq" id="WP_154530484.1">
    <property type="nucleotide sequence ID" value="NZ_JAQXTV010000165.1"/>
</dbReference>
<accession>A0A7X2T0G7</accession>
<dbReference type="NCBIfam" id="TIGR00745">
    <property type="entry name" value="apbA_panE"/>
    <property type="match status" value="1"/>
</dbReference>
<dbReference type="InterPro" id="IPR013332">
    <property type="entry name" value="KPR_N"/>
</dbReference>
<dbReference type="Gene3D" id="1.10.1040.10">
    <property type="entry name" value="N-(1-d-carboxylethyl)-l-norvaline Dehydrogenase, domain 2"/>
    <property type="match status" value="1"/>
</dbReference>
<evidence type="ECO:0000259" key="13">
    <source>
        <dbReference type="Pfam" id="PF08546"/>
    </source>
</evidence>
<evidence type="ECO:0000256" key="6">
    <source>
        <dbReference type="ARBA" id="ARBA00022655"/>
    </source>
</evidence>
<comment type="function">
    <text evidence="1 11">Catalyzes the NADPH-dependent reduction of ketopantoate into pantoic acid.</text>
</comment>
<dbReference type="PANTHER" id="PTHR43765">
    <property type="entry name" value="2-DEHYDROPANTOATE 2-REDUCTASE-RELATED"/>
    <property type="match status" value="1"/>
</dbReference>
<proteinExistence type="inferred from homology"/>
<evidence type="ECO:0000256" key="3">
    <source>
        <dbReference type="ARBA" id="ARBA00007870"/>
    </source>
</evidence>
<evidence type="ECO:0000313" key="14">
    <source>
        <dbReference type="EMBL" id="MSR90601.1"/>
    </source>
</evidence>
<comment type="catalytic activity">
    <reaction evidence="10 11">
        <text>(R)-pantoate + NADP(+) = 2-dehydropantoate + NADPH + H(+)</text>
        <dbReference type="Rhea" id="RHEA:16233"/>
        <dbReference type="ChEBI" id="CHEBI:11561"/>
        <dbReference type="ChEBI" id="CHEBI:15378"/>
        <dbReference type="ChEBI" id="CHEBI:15980"/>
        <dbReference type="ChEBI" id="CHEBI:57783"/>
        <dbReference type="ChEBI" id="CHEBI:58349"/>
        <dbReference type="EC" id="1.1.1.169"/>
    </reaction>
</comment>
<dbReference type="GO" id="GO:0005737">
    <property type="term" value="C:cytoplasm"/>
    <property type="evidence" value="ECO:0007669"/>
    <property type="project" value="TreeGrafter"/>
</dbReference>
<dbReference type="InterPro" id="IPR013752">
    <property type="entry name" value="KPA_reductase"/>
</dbReference>
<reference evidence="14 15" key="1">
    <citation type="submission" date="2019-08" db="EMBL/GenBank/DDBJ databases">
        <title>In-depth cultivation of the pig gut microbiome towards novel bacterial diversity and tailored functional studies.</title>
        <authorList>
            <person name="Wylensek D."/>
            <person name="Hitch T.C.A."/>
            <person name="Clavel T."/>
        </authorList>
    </citation>
    <scope>NUCLEOTIDE SEQUENCE [LARGE SCALE GENOMIC DNA]</scope>
    <source>
        <strain evidence="14 15">WCA-383-APC-5B</strain>
    </source>
</reference>
<evidence type="ECO:0000256" key="9">
    <source>
        <dbReference type="ARBA" id="ARBA00032024"/>
    </source>
</evidence>
<sequence>MKIAVIGSGAMGCLYGAYLSKDNEVIMIDGWKDNVEKINENGITLDEENGSYTYKAKAYEDSRDINDVDLVIVFVKSINTISELNKHKNIFKEDTIVLTLQNGYGNDEDIMKFVKKENIIIGTSSHSSIMVGPGHAKHAGCGTTHISTVVGNQDNAEKVAEIFNKARFITEVNNDVKRLIWSKLFVNIAINPLTTILKMNNGAVAENDSVKEIAAKLVKEAVIVANKEGMNFTFEEAFNNALDVSYKTRLSKSSMYQDTLRKAKTEIDKINGTVVRLSSKYNIECPYNSMICDLVHAIESEYIK</sequence>
<dbReference type="Pfam" id="PF02558">
    <property type="entry name" value="ApbA"/>
    <property type="match status" value="1"/>
</dbReference>
<keyword evidence="15" id="KW-1185">Reference proteome</keyword>
<evidence type="ECO:0000256" key="11">
    <source>
        <dbReference type="RuleBase" id="RU362068"/>
    </source>
</evidence>
<dbReference type="SUPFAM" id="SSF51735">
    <property type="entry name" value="NAD(P)-binding Rossmann-fold domains"/>
    <property type="match status" value="1"/>
</dbReference>
<keyword evidence="6 11" id="KW-0566">Pantothenate biosynthesis</keyword>
<evidence type="ECO:0000256" key="5">
    <source>
        <dbReference type="ARBA" id="ARBA00019465"/>
    </source>
</evidence>
<dbReference type="InterPro" id="IPR036291">
    <property type="entry name" value="NAD(P)-bd_dom_sf"/>
</dbReference>